<dbReference type="PANTHER" id="PTHR30600:SF4">
    <property type="entry name" value="CYTOCHROME C DOMAIN-CONTAINING PROTEIN"/>
    <property type="match status" value="1"/>
</dbReference>
<accession>I4ANL4</accession>
<dbReference type="EMBL" id="CP003345">
    <property type="protein sequence ID" value="AFM05549.1"/>
    <property type="molecule type" value="Genomic_DNA"/>
</dbReference>
<gene>
    <name evidence="7" type="ordered locus">Fleli_3217</name>
</gene>
<dbReference type="PIRSF" id="PIRSF028099">
    <property type="entry name" value="DUF1111"/>
    <property type="match status" value="1"/>
</dbReference>
<keyword evidence="1 4" id="KW-0349">Heme</keyword>
<feature type="domain" description="Cytochrome c" evidence="6">
    <location>
        <begin position="330"/>
        <end position="461"/>
    </location>
</feature>
<sequence precursor="true">MRYLLLSLLPILLFTSCNDSETEPLFEENEVYSGGNATTFDQSQNAFGHASSKLTAEENGQFVTGNSFFKANWVMAPSSTVGLDGLGGFFSARSCSGCHAFDGRGNLPQNQGDDIVALVIKLSVRNGVTYENEPTYGGQLSSQAIFGMEAEGNISISHQAVTGSFADGTSYVLQKPIYNFERMNYGNVHSEVVLSPRLAPHIAGLGLLEAVSEQTLLSFADENDANNDGISGKPNYVLEVETGQTKIGRFGLKSNQVSLREQVAGAFNGDMGITSSIHPVENCTDAQQNCKDAISGSTEDEMEISESKLAKVVLYCQTLSVPARRDADSEQVLRGKQIFSDLNCNKCHIPKMKTDFHEVEALSNQTIYPYTDLLLHDMGNELADNRPDFEATGNEWRTAPLWGLGMVQRVNPKATFMHDGRANTIEEAILWHDGEAATSQEEYKKLSLTERNDLLAFLNSL</sequence>
<dbReference type="RefSeq" id="WP_014798979.1">
    <property type="nucleotide sequence ID" value="NC_018018.1"/>
</dbReference>
<dbReference type="GO" id="GO:0020037">
    <property type="term" value="F:heme binding"/>
    <property type="evidence" value="ECO:0007669"/>
    <property type="project" value="InterPro"/>
</dbReference>
<dbReference type="InterPro" id="IPR036909">
    <property type="entry name" value="Cyt_c-like_dom_sf"/>
</dbReference>
<dbReference type="InterPro" id="IPR051395">
    <property type="entry name" value="Cytochrome_c_Peroxidase/MauG"/>
</dbReference>
<dbReference type="Proteomes" id="UP000006054">
    <property type="component" value="Chromosome"/>
</dbReference>
<dbReference type="eggNOG" id="COG3488">
    <property type="taxonomic scope" value="Bacteria"/>
</dbReference>
<protein>
    <submittedName>
        <fullName evidence="7">Putative thiol oxidoreductase</fullName>
    </submittedName>
</protein>
<dbReference type="STRING" id="880071.Fleli_3217"/>
<evidence type="ECO:0000256" key="2">
    <source>
        <dbReference type="ARBA" id="ARBA00022723"/>
    </source>
</evidence>
<keyword evidence="2 4" id="KW-0479">Metal-binding</keyword>
<feature type="signal peptide" evidence="5">
    <location>
        <begin position="1"/>
        <end position="19"/>
    </location>
</feature>
<keyword evidence="8" id="KW-1185">Reference proteome</keyword>
<keyword evidence="3 4" id="KW-0408">Iron</keyword>
<evidence type="ECO:0000313" key="7">
    <source>
        <dbReference type="EMBL" id="AFM05549.1"/>
    </source>
</evidence>
<dbReference type="GO" id="GO:0046872">
    <property type="term" value="F:metal ion binding"/>
    <property type="evidence" value="ECO:0007669"/>
    <property type="project" value="UniProtKB-KW"/>
</dbReference>
<dbReference type="GO" id="GO:0009055">
    <property type="term" value="F:electron transfer activity"/>
    <property type="evidence" value="ECO:0007669"/>
    <property type="project" value="InterPro"/>
</dbReference>
<name>I4ANL4_BERLS</name>
<dbReference type="AlphaFoldDB" id="I4ANL4"/>
<dbReference type="HOGENOM" id="CLU_033900_1_0_10"/>
<dbReference type="KEGG" id="fli:Fleli_3217"/>
<organism evidence="7 8">
    <name type="scientific">Bernardetia litoralis (strain ATCC 23117 / DSM 6794 / NBRC 15988 / NCIMB 1366 / Fx l1 / Sio-4)</name>
    <name type="common">Flexibacter litoralis</name>
    <dbReference type="NCBI Taxonomy" id="880071"/>
    <lineage>
        <taxon>Bacteria</taxon>
        <taxon>Pseudomonadati</taxon>
        <taxon>Bacteroidota</taxon>
        <taxon>Cytophagia</taxon>
        <taxon>Cytophagales</taxon>
        <taxon>Bernardetiaceae</taxon>
        <taxon>Bernardetia</taxon>
    </lineage>
</organism>
<dbReference type="InterPro" id="IPR010538">
    <property type="entry name" value="DHOR"/>
</dbReference>
<evidence type="ECO:0000256" key="5">
    <source>
        <dbReference type="SAM" id="SignalP"/>
    </source>
</evidence>
<evidence type="ECO:0000259" key="6">
    <source>
        <dbReference type="PROSITE" id="PS51007"/>
    </source>
</evidence>
<dbReference type="OrthoDB" id="9805202at2"/>
<dbReference type="PATRIC" id="fig|880071.3.peg.3219"/>
<dbReference type="GO" id="GO:0004130">
    <property type="term" value="F:cytochrome-c peroxidase activity"/>
    <property type="evidence" value="ECO:0007669"/>
    <property type="project" value="TreeGrafter"/>
</dbReference>
<dbReference type="Pfam" id="PF06537">
    <property type="entry name" value="DHOR"/>
    <property type="match status" value="2"/>
</dbReference>
<evidence type="ECO:0000256" key="4">
    <source>
        <dbReference type="PROSITE-ProRule" id="PRU00433"/>
    </source>
</evidence>
<reference evidence="8" key="1">
    <citation type="submission" date="2012-06" db="EMBL/GenBank/DDBJ databases">
        <title>The complete genome of Flexibacter litoralis DSM 6794.</title>
        <authorList>
            <person name="Lucas S."/>
            <person name="Copeland A."/>
            <person name="Lapidus A."/>
            <person name="Glavina del Rio T."/>
            <person name="Dalin E."/>
            <person name="Tice H."/>
            <person name="Bruce D."/>
            <person name="Goodwin L."/>
            <person name="Pitluck S."/>
            <person name="Peters L."/>
            <person name="Ovchinnikova G."/>
            <person name="Lu M."/>
            <person name="Kyrpides N."/>
            <person name="Mavromatis K."/>
            <person name="Ivanova N."/>
            <person name="Brettin T."/>
            <person name="Detter J.C."/>
            <person name="Han C."/>
            <person name="Larimer F."/>
            <person name="Land M."/>
            <person name="Hauser L."/>
            <person name="Markowitz V."/>
            <person name="Cheng J.-F."/>
            <person name="Hugenholtz P."/>
            <person name="Woyke T."/>
            <person name="Wu D."/>
            <person name="Spring S."/>
            <person name="Lang E."/>
            <person name="Kopitz M."/>
            <person name="Brambilla E."/>
            <person name="Klenk H.-P."/>
            <person name="Eisen J.A."/>
        </authorList>
    </citation>
    <scope>NUCLEOTIDE SEQUENCE [LARGE SCALE GENOMIC DNA]</scope>
    <source>
        <strain evidence="8">ATCC 23117 / DSM 6794 / NBRC 15988 / NCIMB 1366 / Sio-4</strain>
    </source>
</reference>
<dbReference type="PANTHER" id="PTHR30600">
    <property type="entry name" value="CYTOCHROME C PEROXIDASE-RELATED"/>
    <property type="match status" value="1"/>
</dbReference>
<feature type="chain" id="PRO_5003686371" evidence="5">
    <location>
        <begin position="20"/>
        <end position="461"/>
    </location>
</feature>
<dbReference type="InterPro" id="IPR009056">
    <property type="entry name" value="Cyt_c-like_dom"/>
</dbReference>
<dbReference type="PROSITE" id="PS51007">
    <property type="entry name" value="CYTC"/>
    <property type="match status" value="1"/>
</dbReference>
<dbReference type="PROSITE" id="PS51257">
    <property type="entry name" value="PROKAR_LIPOPROTEIN"/>
    <property type="match status" value="1"/>
</dbReference>
<evidence type="ECO:0000256" key="3">
    <source>
        <dbReference type="ARBA" id="ARBA00023004"/>
    </source>
</evidence>
<evidence type="ECO:0000256" key="1">
    <source>
        <dbReference type="ARBA" id="ARBA00022617"/>
    </source>
</evidence>
<evidence type="ECO:0000313" key="8">
    <source>
        <dbReference type="Proteomes" id="UP000006054"/>
    </source>
</evidence>
<dbReference type="Gene3D" id="1.10.760.10">
    <property type="entry name" value="Cytochrome c-like domain"/>
    <property type="match status" value="1"/>
</dbReference>
<dbReference type="SUPFAM" id="SSF46626">
    <property type="entry name" value="Cytochrome c"/>
    <property type="match status" value="1"/>
</dbReference>
<proteinExistence type="predicted"/>
<keyword evidence="5" id="KW-0732">Signal</keyword>